<keyword evidence="4" id="KW-0611">Plant defense</keyword>
<reference evidence="11" key="1">
    <citation type="submission" date="2016-06" db="EMBL/GenBank/DDBJ databases">
        <title>Parallel loss of symbiosis genes in relatives of nitrogen-fixing non-legume Parasponia.</title>
        <authorList>
            <person name="Van Velzen R."/>
            <person name="Holmer R."/>
            <person name="Bu F."/>
            <person name="Rutten L."/>
            <person name="Van Zeijl A."/>
            <person name="Liu W."/>
            <person name="Santuari L."/>
            <person name="Cao Q."/>
            <person name="Sharma T."/>
            <person name="Shen D."/>
            <person name="Roswanjaya Y."/>
            <person name="Wardhani T."/>
            <person name="Kalhor M.S."/>
            <person name="Jansen J."/>
            <person name="Van den Hoogen J."/>
            <person name="Gungor B."/>
            <person name="Hartog M."/>
            <person name="Hontelez J."/>
            <person name="Verver J."/>
            <person name="Yang W.-C."/>
            <person name="Schijlen E."/>
            <person name="Repin R."/>
            <person name="Schilthuizen M."/>
            <person name="Schranz E."/>
            <person name="Heidstra R."/>
            <person name="Miyata K."/>
            <person name="Fedorova E."/>
            <person name="Kohlen W."/>
            <person name="Bisseling T."/>
            <person name="Smit S."/>
            <person name="Geurts R."/>
        </authorList>
    </citation>
    <scope>NUCLEOTIDE SEQUENCE [LARGE SCALE GENOMIC DNA]</scope>
    <source>
        <strain evidence="11">cv. WU1-14</strain>
    </source>
</reference>
<protein>
    <submittedName>
        <fullName evidence="10">LRR domain containing protein</fullName>
    </submittedName>
</protein>
<dbReference type="InterPro" id="IPR044974">
    <property type="entry name" value="Disease_R_plants"/>
</dbReference>
<feature type="domain" description="Disease resistance protein winged helix" evidence="8">
    <location>
        <begin position="423"/>
        <end position="495"/>
    </location>
</feature>
<evidence type="ECO:0000259" key="9">
    <source>
        <dbReference type="Pfam" id="PF23598"/>
    </source>
</evidence>
<dbReference type="Gene3D" id="3.40.50.300">
    <property type="entry name" value="P-loop containing nucleotide triphosphate hydrolases"/>
    <property type="match status" value="1"/>
</dbReference>
<dbReference type="PANTHER" id="PTHR23155">
    <property type="entry name" value="DISEASE RESISTANCE PROTEIN RP"/>
    <property type="match status" value="1"/>
</dbReference>
<dbReference type="Pfam" id="PF23559">
    <property type="entry name" value="WHD_DRP"/>
    <property type="match status" value="1"/>
</dbReference>
<dbReference type="InterPro" id="IPR027417">
    <property type="entry name" value="P-loop_NTPase"/>
</dbReference>
<dbReference type="EMBL" id="JXTB01000427">
    <property type="protein sequence ID" value="PON40978.1"/>
    <property type="molecule type" value="Genomic_DNA"/>
</dbReference>
<accession>A0A2P5AWU1</accession>
<dbReference type="PANTHER" id="PTHR23155:SF759">
    <property type="entry name" value="AAA+ ATPASE DOMAIN-CONTAINING PROTEIN"/>
    <property type="match status" value="1"/>
</dbReference>
<evidence type="ECO:0000259" key="7">
    <source>
        <dbReference type="Pfam" id="PF18052"/>
    </source>
</evidence>
<dbReference type="GO" id="GO:0098542">
    <property type="term" value="P:defense response to other organism"/>
    <property type="evidence" value="ECO:0007669"/>
    <property type="project" value="TreeGrafter"/>
</dbReference>
<evidence type="ECO:0000259" key="6">
    <source>
        <dbReference type="Pfam" id="PF00931"/>
    </source>
</evidence>
<comment type="subcellular location">
    <subcellularLocation>
        <location evidence="1">Membrane</location>
    </subcellularLocation>
</comment>
<dbReference type="Gene3D" id="1.20.5.4130">
    <property type="match status" value="1"/>
</dbReference>
<dbReference type="InterPro" id="IPR041118">
    <property type="entry name" value="Rx_N"/>
</dbReference>
<dbReference type="AlphaFoldDB" id="A0A2P5AWU1"/>
<dbReference type="SUPFAM" id="SSF52540">
    <property type="entry name" value="P-loop containing nucleoside triphosphate hydrolases"/>
    <property type="match status" value="1"/>
</dbReference>
<organism evidence="10 11">
    <name type="scientific">Parasponia andersonii</name>
    <name type="common">Sponia andersonii</name>
    <dbReference type="NCBI Taxonomy" id="3476"/>
    <lineage>
        <taxon>Eukaryota</taxon>
        <taxon>Viridiplantae</taxon>
        <taxon>Streptophyta</taxon>
        <taxon>Embryophyta</taxon>
        <taxon>Tracheophyta</taxon>
        <taxon>Spermatophyta</taxon>
        <taxon>Magnoliopsida</taxon>
        <taxon>eudicotyledons</taxon>
        <taxon>Gunneridae</taxon>
        <taxon>Pentapetalae</taxon>
        <taxon>rosids</taxon>
        <taxon>fabids</taxon>
        <taxon>Rosales</taxon>
        <taxon>Cannabaceae</taxon>
        <taxon>Parasponia</taxon>
    </lineage>
</organism>
<dbReference type="Pfam" id="PF18052">
    <property type="entry name" value="Rx_N"/>
    <property type="match status" value="1"/>
</dbReference>
<evidence type="ECO:0000256" key="2">
    <source>
        <dbReference type="ARBA" id="ARBA00022737"/>
    </source>
</evidence>
<dbReference type="PRINTS" id="PR00364">
    <property type="entry name" value="DISEASERSIST"/>
</dbReference>
<dbReference type="STRING" id="3476.A0A2P5AWU1"/>
<dbReference type="InterPro" id="IPR032675">
    <property type="entry name" value="LRR_dom_sf"/>
</dbReference>
<keyword evidence="11" id="KW-1185">Reference proteome</keyword>
<evidence type="ECO:0000259" key="8">
    <source>
        <dbReference type="Pfam" id="PF23559"/>
    </source>
</evidence>
<dbReference type="SUPFAM" id="SSF52058">
    <property type="entry name" value="L domain-like"/>
    <property type="match status" value="1"/>
</dbReference>
<comment type="caution">
    <text evidence="10">The sequence shown here is derived from an EMBL/GenBank/DDBJ whole genome shotgun (WGS) entry which is preliminary data.</text>
</comment>
<dbReference type="GO" id="GO:0016020">
    <property type="term" value="C:membrane"/>
    <property type="evidence" value="ECO:0007669"/>
    <property type="project" value="UniProtKB-SubCell"/>
</dbReference>
<evidence type="ECO:0000256" key="5">
    <source>
        <dbReference type="ARBA" id="ARBA00023136"/>
    </source>
</evidence>
<gene>
    <name evidence="10" type="ORF">PanWU01x14_293080</name>
</gene>
<feature type="domain" description="NB-ARC" evidence="6">
    <location>
        <begin position="164"/>
        <end position="334"/>
    </location>
</feature>
<evidence type="ECO:0000313" key="11">
    <source>
        <dbReference type="Proteomes" id="UP000237105"/>
    </source>
</evidence>
<keyword evidence="3" id="KW-0547">Nucleotide-binding</keyword>
<dbReference type="FunFam" id="1.10.10.10:FF:000322">
    <property type="entry name" value="Probable disease resistance protein At1g63360"/>
    <property type="match status" value="1"/>
</dbReference>
<dbReference type="Proteomes" id="UP000237105">
    <property type="component" value="Unassembled WGS sequence"/>
</dbReference>
<dbReference type="InterPro" id="IPR018000">
    <property type="entry name" value="Neurotransmitter_ion_chnl_CS"/>
</dbReference>
<evidence type="ECO:0000256" key="3">
    <source>
        <dbReference type="ARBA" id="ARBA00022741"/>
    </source>
</evidence>
<feature type="domain" description="Disease resistance R13L4/SHOC-2-like LRR" evidence="9">
    <location>
        <begin position="534"/>
        <end position="775"/>
    </location>
</feature>
<dbReference type="InterPro" id="IPR002182">
    <property type="entry name" value="NB-ARC"/>
</dbReference>
<dbReference type="InterPro" id="IPR058922">
    <property type="entry name" value="WHD_DRP"/>
</dbReference>
<evidence type="ECO:0000256" key="1">
    <source>
        <dbReference type="ARBA" id="ARBA00004370"/>
    </source>
</evidence>
<dbReference type="InterPro" id="IPR042197">
    <property type="entry name" value="Apaf_helical"/>
</dbReference>
<dbReference type="Pfam" id="PF00931">
    <property type="entry name" value="NB-ARC"/>
    <property type="match status" value="1"/>
</dbReference>
<dbReference type="FunFam" id="3.40.50.300:FF:001091">
    <property type="entry name" value="Probable disease resistance protein At1g61300"/>
    <property type="match status" value="1"/>
</dbReference>
<name>A0A2P5AWU1_PARAD</name>
<dbReference type="OrthoDB" id="2973320at2759"/>
<dbReference type="PROSITE" id="PS00236">
    <property type="entry name" value="NEUROTR_ION_CHANNEL"/>
    <property type="match status" value="1"/>
</dbReference>
<keyword evidence="2" id="KW-0677">Repeat</keyword>
<dbReference type="Gene3D" id="3.80.10.10">
    <property type="entry name" value="Ribonuclease Inhibitor"/>
    <property type="match status" value="1"/>
</dbReference>
<dbReference type="InterPro" id="IPR055414">
    <property type="entry name" value="LRR_R13L4/SHOC2-like"/>
</dbReference>
<proteinExistence type="predicted"/>
<keyword evidence="5" id="KW-0472">Membrane</keyword>
<dbReference type="Pfam" id="PF23598">
    <property type="entry name" value="LRR_14"/>
    <property type="match status" value="1"/>
</dbReference>
<feature type="domain" description="Disease resistance N-terminal" evidence="7">
    <location>
        <begin position="7"/>
        <end position="90"/>
    </location>
</feature>
<evidence type="ECO:0000313" key="10">
    <source>
        <dbReference type="EMBL" id="PON40978.1"/>
    </source>
</evidence>
<dbReference type="Gene3D" id="1.10.10.10">
    <property type="entry name" value="Winged helix-like DNA-binding domain superfamily/Winged helix DNA-binding domain"/>
    <property type="match status" value="1"/>
</dbReference>
<sequence>MELAAVAIQTITQAVAKVVEDEVEYARGFRSQFRIMKEKLELTRALLVDKGSVENKNETLRKALTHLRGVIYDADDVLIDCLIRDEYMQNATCTGCFLRYDPFFLNQTGKRLREINAQMKEKLDTLTSLGLKPMASQFKDDEDSSPQGRKIMSQDYDPEVVGLEKDIETIKGWILDPERALHRIAIVGMGGLGKTTIAQKIYHDPDVFSRFKKVVWITVSQKFNEEKILRSLLERLGGINNNFQNDTSGLMSTLQETLRGNSCLIVLDDVWGINNVAWLSDLGSFLSTTVSSCVIITTRNQTLPANMGVEDKRIHKPKPLDADNSWSLFSKFAFLWSEGECPDPDFDIVGRKIVKKCGGLPLAIKVIGGLLQSKSKNLAAWEEVSNSFLDQSPTTEDEVMANLRLSYDDLPAHLKQCLLCLSIYPEDSEICAEQLIRWWIAEGLIKEKSAKTAIESGYQYLLELINRSLVEVAEHRHYDGRVYKCKVHDLIRELIMKIAEEEGFCRFKENGKSYWSGLIDEADKEWLSNNLKLRALFVLTPRCPDFDRNSVSLLSLRVLDFSGTGNLDEQRVKNLLDWIGSLKRLACLNLSKAEGLLELPSTICKLFNLQFLVLRECYNLNKIHPSIINLKNLIVLDMASCRLEYFPGGLGSLSHLQELSGFRVVIGSTKSNGHGLGELRSLTRLRVLGIVISTTAPDAKISEKEFNILSAIAKLEVLAINTDRCKQKHVLETVERSLIPPPSLRELYLKKYCFETMPSWFDPKTLRNLQYLCIEDADIESLIPRRERETDTPEYKWYVKGLCLKSLCNLEIEWDELEKVMRLQSLEVSKCSEKKLKMFPCSVNEAGHWTRKQD</sequence>
<evidence type="ECO:0000256" key="4">
    <source>
        <dbReference type="ARBA" id="ARBA00022821"/>
    </source>
</evidence>
<dbReference type="Gene3D" id="1.10.8.430">
    <property type="entry name" value="Helical domain of apoptotic protease-activating factors"/>
    <property type="match status" value="1"/>
</dbReference>
<dbReference type="InterPro" id="IPR036388">
    <property type="entry name" value="WH-like_DNA-bd_sf"/>
</dbReference>
<dbReference type="GO" id="GO:0043531">
    <property type="term" value="F:ADP binding"/>
    <property type="evidence" value="ECO:0007669"/>
    <property type="project" value="InterPro"/>
</dbReference>